<dbReference type="AlphaFoldDB" id="A0A3L7A3X9"/>
<evidence type="ECO:0000313" key="1">
    <source>
        <dbReference type="EMBL" id="RLP73982.1"/>
    </source>
</evidence>
<evidence type="ECO:0000313" key="2">
    <source>
        <dbReference type="Proteomes" id="UP000269692"/>
    </source>
</evidence>
<dbReference type="Proteomes" id="UP000269692">
    <property type="component" value="Unassembled WGS sequence"/>
</dbReference>
<accession>A0A3L7A3X9</accession>
<sequence>MPHTIDRRRLMRRAWHLFRSQFGGVGCIYRRLPRHAMSLAMREAWREEKAIAAAAALPPAALIARIATIRAAHHYRVHYGSSPRHDREAAKLTAQLRTLEAAAGMAA</sequence>
<name>A0A3L7A3X9_9HYPH</name>
<proteinExistence type="predicted"/>
<keyword evidence="2" id="KW-1185">Reference proteome</keyword>
<dbReference type="RefSeq" id="WP_121625041.1">
    <property type="nucleotide sequence ID" value="NZ_JACIIW010000003.1"/>
</dbReference>
<reference evidence="1 2" key="1">
    <citation type="submission" date="2018-10" db="EMBL/GenBank/DDBJ databases">
        <title>Xanthobacter tagetidis genome sequencing and assembly.</title>
        <authorList>
            <person name="Maclea K.S."/>
            <person name="Goen A.E."/>
            <person name="Fatima S.A."/>
        </authorList>
    </citation>
    <scope>NUCLEOTIDE SEQUENCE [LARGE SCALE GENOMIC DNA]</scope>
    <source>
        <strain evidence="1 2">ATCC 700314</strain>
    </source>
</reference>
<dbReference type="EMBL" id="RCTF01000021">
    <property type="protein sequence ID" value="RLP73982.1"/>
    <property type="molecule type" value="Genomic_DNA"/>
</dbReference>
<organism evidence="1 2">
    <name type="scientific">Xanthobacter tagetidis</name>
    <dbReference type="NCBI Taxonomy" id="60216"/>
    <lineage>
        <taxon>Bacteria</taxon>
        <taxon>Pseudomonadati</taxon>
        <taxon>Pseudomonadota</taxon>
        <taxon>Alphaproteobacteria</taxon>
        <taxon>Hyphomicrobiales</taxon>
        <taxon>Xanthobacteraceae</taxon>
        <taxon>Xanthobacter</taxon>
    </lineage>
</organism>
<comment type="caution">
    <text evidence="1">The sequence shown here is derived from an EMBL/GenBank/DDBJ whole genome shotgun (WGS) entry which is preliminary data.</text>
</comment>
<gene>
    <name evidence="1" type="ORF">D9R14_19570</name>
</gene>
<protein>
    <submittedName>
        <fullName evidence="1">Uncharacterized protein</fullName>
    </submittedName>
</protein>